<feature type="compositionally biased region" description="Basic and acidic residues" evidence="1">
    <location>
        <begin position="210"/>
        <end position="225"/>
    </location>
</feature>
<accession>A0A0S4JEL5</accession>
<evidence type="ECO:0000256" key="1">
    <source>
        <dbReference type="SAM" id="MobiDB-lite"/>
    </source>
</evidence>
<dbReference type="EMBL" id="CYKH01001509">
    <property type="protein sequence ID" value="CUG87424.1"/>
    <property type="molecule type" value="Genomic_DNA"/>
</dbReference>
<feature type="region of interest" description="Disordered" evidence="1">
    <location>
        <begin position="39"/>
        <end position="71"/>
    </location>
</feature>
<gene>
    <name evidence="2" type="ORF">BSAL_10000</name>
</gene>
<keyword evidence="3" id="KW-1185">Reference proteome</keyword>
<evidence type="ECO:0000313" key="2">
    <source>
        <dbReference type="EMBL" id="CUG87424.1"/>
    </source>
</evidence>
<dbReference type="VEuPathDB" id="TriTrypDB:BSAL_10000"/>
<feature type="region of interest" description="Disordered" evidence="1">
    <location>
        <begin position="210"/>
        <end position="273"/>
    </location>
</feature>
<reference evidence="3" key="1">
    <citation type="submission" date="2015-09" db="EMBL/GenBank/DDBJ databases">
        <authorList>
            <consortium name="Pathogen Informatics"/>
        </authorList>
    </citation>
    <scope>NUCLEOTIDE SEQUENCE [LARGE SCALE GENOMIC DNA]</scope>
    <source>
        <strain evidence="3">Lake Konstanz</strain>
    </source>
</reference>
<dbReference type="Proteomes" id="UP000051952">
    <property type="component" value="Unassembled WGS sequence"/>
</dbReference>
<organism evidence="2 3">
    <name type="scientific">Bodo saltans</name>
    <name type="common">Flagellated protozoan</name>
    <dbReference type="NCBI Taxonomy" id="75058"/>
    <lineage>
        <taxon>Eukaryota</taxon>
        <taxon>Discoba</taxon>
        <taxon>Euglenozoa</taxon>
        <taxon>Kinetoplastea</taxon>
        <taxon>Metakinetoplastina</taxon>
        <taxon>Eubodonida</taxon>
        <taxon>Bodonidae</taxon>
        <taxon>Bodo</taxon>
    </lineage>
</organism>
<dbReference type="AlphaFoldDB" id="A0A0S4JEL5"/>
<protein>
    <submittedName>
        <fullName evidence="2">Uncharacterized protein</fullName>
    </submittedName>
</protein>
<proteinExistence type="predicted"/>
<evidence type="ECO:0000313" key="3">
    <source>
        <dbReference type="Proteomes" id="UP000051952"/>
    </source>
</evidence>
<sequence length="273" mass="29596">MRLTCRARLPNIMMMLNCACHTNSVQKMSSRSDDASLWVGVSSKPRPAGRAPAPSTAVKQQSGDAHRSSTSLELKRVDGQQLCARLLAYVMSRELGGVQNAVTEADELELHTEEHDTATALQLEVELARPTQAALTSSCTYVVRYDDQRGKERCGVTLTSISASFKPVVEDVRTFRRQLHTCWSAIDTSGGITDGLPPAMRASSMRMVEHGLRGEQPQKKRARDDAAEEASAGCTDSTSLSAPHSTTTPSTHLLSLLQDSDDDDNDADIVPTP</sequence>
<feature type="compositionally biased region" description="Polar residues" evidence="1">
    <location>
        <begin position="57"/>
        <end position="71"/>
    </location>
</feature>
<name>A0A0S4JEL5_BODSA</name>
<feature type="compositionally biased region" description="Low complexity" evidence="1">
    <location>
        <begin position="237"/>
        <end position="258"/>
    </location>
</feature>